<gene>
    <name evidence="2" type="ORF">PAAG_06894</name>
</gene>
<dbReference type="GeneID" id="9094525"/>
<feature type="region of interest" description="Disordered" evidence="1">
    <location>
        <begin position="89"/>
        <end position="114"/>
    </location>
</feature>
<dbReference type="KEGG" id="pbl:PAAG_06894"/>
<protein>
    <submittedName>
        <fullName evidence="2">Uncharacterized protein</fullName>
    </submittedName>
</protein>
<dbReference type="VEuPathDB" id="FungiDB:PAAG_06894"/>
<dbReference type="EMBL" id="KN294011">
    <property type="protein sequence ID" value="EEH36476.1"/>
    <property type="molecule type" value="Genomic_DNA"/>
</dbReference>
<evidence type="ECO:0000256" key="1">
    <source>
        <dbReference type="SAM" id="MobiDB-lite"/>
    </source>
</evidence>
<dbReference type="Proteomes" id="UP000002059">
    <property type="component" value="Partially assembled WGS sequence"/>
</dbReference>
<dbReference type="OrthoDB" id="4180887at2759"/>
<organism evidence="2 3">
    <name type="scientific">Paracoccidioides lutzii (strain ATCC MYA-826 / Pb01)</name>
    <name type="common">Paracoccidioides brasiliensis</name>
    <dbReference type="NCBI Taxonomy" id="502779"/>
    <lineage>
        <taxon>Eukaryota</taxon>
        <taxon>Fungi</taxon>
        <taxon>Dikarya</taxon>
        <taxon>Ascomycota</taxon>
        <taxon>Pezizomycotina</taxon>
        <taxon>Eurotiomycetes</taxon>
        <taxon>Eurotiomycetidae</taxon>
        <taxon>Onygenales</taxon>
        <taxon>Ajellomycetaceae</taxon>
        <taxon>Paracoccidioides</taxon>
    </lineage>
</organism>
<dbReference type="AlphaFoldDB" id="C1H803"/>
<dbReference type="RefSeq" id="XP_002791348.1">
    <property type="nucleotide sequence ID" value="XM_002791302.1"/>
</dbReference>
<dbReference type="eggNOG" id="ENOG502RNIA">
    <property type="taxonomic scope" value="Eukaryota"/>
</dbReference>
<evidence type="ECO:0000313" key="3">
    <source>
        <dbReference type="Proteomes" id="UP000002059"/>
    </source>
</evidence>
<accession>C1H803</accession>
<sequence>MDFNAPFLRFSVLTHLIKKQLIELYPSELHRVKPTITTAATPGILGWSHPGNFASPAQSSLIQFGFPNAFGGFGDQSSMQARTMAGATSFGTSEGVDDAAESPASKNSRHKPVGGLFDSHTSASRESIDEKIAVAAVAASSKKPQNKKFKDLNIKYISHIEAVFYFGIISLVAGFRSELSYKASGRGNWKATITYRGEKASTHIPFRDKFIARARLAGLRQEGWN</sequence>
<dbReference type="HOGENOM" id="CLU_1230268_0_0_1"/>
<name>C1H803_PARBA</name>
<evidence type="ECO:0000313" key="2">
    <source>
        <dbReference type="EMBL" id="EEH36476.1"/>
    </source>
</evidence>
<keyword evidence="3" id="KW-1185">Reference proteome</keyword>
<reference evidence="2 3" key="1">
    <citation type="journal article" date="2011" name="PLoS Genet.">
        <title>Comparative genomic analysis of human fungal pathogens causing paracoccidioidomycosis.</title>
        <authorList>
            <person name="Desjardins C.A."/>
            <person name="Champion M.D."/>
            <person name="Holder J.W."/>
            <person name="Muszewska A."/>
            <person name="Goldberg J."/>
            <person name="Bailao A.M."/>
            <person name="Brigido M.M."/>
            <person name="Ferreira M.E."/>
            <person name="Garcia A.M."/>
            <person name="Grynberg M."/>
            <person name="Gujja S."/>
            <person name="Heiman D.I."/>
            <person name="Henn M.R."/>
            <person name="Kodira C.D."/>
            <person name="Leon-Narvaez H."/>
            <person name="Longo L.V."/>
            <person name="Ma L.J."/>
            <person name="Malavazi I."/>
            <person name="Matsuo A.L."/>
            <person name="Morais F.V."/>
            <person name="Pereira M."/>
            <person name="Rodriguez-Brito S."/>
            <person name="Sakthikumar S."/>
            <person name="Salem-Izacc S.M."/>
            <person name="Sykes S.M."/>
            <person name="Teixeira M.M."/>
            <person name="Vallejo M.C."/>
            <person name="Walter M.E."/>
            <person name="Yandava C."/>
            <person name="Young S."/>
            <person name="Zeng Q."/>
            <person name="Zucker J."/>
            <person name="Felipe M.S."/>
            <person name="Goldman G.H."/>
            <person name="Haas B.J."/>
            <person name="McEwen J.G."/>
            <person name="Nino-Vega G."/>
            <person name="Puccia R."/>
            <person name="San-Blas G."/>
            <person name="Soares C.M."/>
            <person name="Birren B.W."/>
            <person name="Cuomo C.A."/>
        </authorList>
    </citation>
    <scope>NUCLEOTIDE SEQUENCE [LARGE SCALE GENOMIC DNA]</scope>
    <source>
        <strain evidence="3">ATCC MYA-826 / Pb01</strain>
    </source>
</reference>
<proteinExistence type="predicted"/>